<proteinExistence type="predicted"/>
<reference evidence="1" key="1">
    <citation type="submission" date="2019-10" db="EMBL/GenBank/DDBJ databases">
        <authorList>
            <person name="Soares A.E.R."/>
            <person name="Aleixo A."/>
            <person name="Schneider P."/>
            <person name="Miyaki C.Y."/>
            <person name="Schneider M.P."/>
            <person name="Mello C."/>
            <person name="Vasconcelos A.T.R."/>
        </authorList>
    </citation>
    <scope>NUCLEOTIDE SEQUENCE</scope>
    <source>
        <tissue evidence="1">Muscle</tissue>
    </source>
</reference>
<organism evidence="1 2">
    <name type="scientific">Willisornis vidua</name>
    <name type="common">Xingu scale-backed antbird</name>
    <dbReference type="NCBI Taxonomy" id="1566151"/>
    <lineage>
        <taxon>Eukaryota</taxon>
        <taxon>Metazoa</taxon>
        <taxon>Chordata</taxon>
        <taxon>Craniata</taxon>
        <taxon>Vertebrata</taxon>
        <taxon>Euteleostomi</taxon>
        <taxon>Archelosauria</taxon>
        <taxon>Archosauria</taxon>
        <taxon>Dinosauria</taxon>
        <taxon>Saurischia</taxon>
        <taxon>Theropoda</taxon>
        <taxon>Coelurosauria</taxon>
        <taxon>Aves</taxon>
        <taxon>Neognathae</taxon>
        <taxon>Neoaves</taxon>
        <taxon>Telluraves</taxon>
        <taxon>Australaves</taxon>
        <taxon>Passeriformes</taxon>
        <taxon>Thamnophilidae</taxon>
        <taxon>Willisornis</taxon>
    </lineage>
</organism>
<keyword evidence="2" id="KW-1185">Reference proteome</keyword>
<gene>
    <name evidence="1" type="ORF">WISP_28157</name>
</gene>
<evidence type="ECO:0000313" key="1">
    <source>
        <dbReference type="EMBL" id="KAJ7424533.1"/>
    </source>
</evidence>
<dbReference type="Proteomes" id="UP001145742">
    <property type="component" value="Unassembled WGS sequence"/>
</dbReference>
<name>A0ABQ9DL07_9PASS</name>
<dbReference type="EMBL" id="WHWB01032656">
    <property type="protein sequence ID" value="KAJ7424533.1"/>
    <property type="molecule type" value="Genomic_DNA"/>
</dbReference>
<sequence>MKMIKGLECLSYNERLREVGLFSLKKRQLRGDFIDVYKNLCQEDGARLFLGGAKQYKKSQGAETIAQEVLPEHEEELYCVVDHTLEQFAQRGCGVSLNGDDLSSTWTQSCAMCPRMTVLEKGGWTW</sequence>
<accession>A0ABQ9DL07</accession>
<evidence type="ECO:0000313" key="2">
    <source>
        <dbReference type="Proteomes" id="UP001145742"/>
    </source>
</evidence>
<protein>
    <submittedName>
        <fullName evidence="1">Uncharacterized protein</fullName>
    </submittedName>
</protein>
<comment type="caution">
    <text evidence="1">The sequence shown here is derived from an EMBL/GenBank/DDBJ whole genome shotgun (WGS) entry which is preliminary data.</text>
</comment>